<evidence type="ECO:0000256" key="1">
    <source>
        <dbReference type="SAM" id="MobiDB-lite"/>
    </source>
</evidence>
<protein>
    <recommendedName>
        <fullName evidence="4">CCHC-type domain-containing protein</fullName>
    </recommendedName>
</protein>
<gene>
    <name evidence="2" type="ORF">PHET_04669</name>
</gene>
<sequence>MSTRRTTVVPTTAAEDEIKQANVDVYSYSDSHISNKSISRVCSQQQIIELREKYIDEELQLEPLEAKLRHRRELSKVRKEAEVARAEEGDIEFEQASDLSIDNASRIRGYIDDSQVHVGQNSTIGLAVHTPPDARTTAVNNAVTSALQPLIKGLELPRFVSSRTRVARNRLGQLASRNERSFRDEEQPSHRNNPAKKLTPRDSVYASQSKDAGPRTITRQLCKGDHGLSNCGDFIALSLPEWWAVEKAGRVCFMCLGTGHRIYDCRTQKKCIVGNRGAGHHRLLHNIRYLPSESKSVVHANYGSTSTAQRGVILGMIPVRVVGPTEDVLTYAFLDNGSDTTLVSQELNDRLNLTGNPSKSRVSTITSSQVNPEKMVVLEIRSLDGEDAVTVERAYSVPGLRMMP</sequence>
<evidence type="ECO:0008006" key="4">
    <source>
        <dbReference type="Google" id="ProtNLM"/>
    </source>
</evidence>
<dbReference type="PANTHER" id="PTHR47331">
    <property type="entry name" value="PHD-TYPE DOMAIN-CONTAINING PROTEIN"/>
    <property type="match status" value="1"/>
</dbReference>
<evidence type="ECO:0000313" key="2">
    <source>
        <dbReference type="EMBL" id="KAF5401947.1"/>
    </source>
</evidence>
<dbReference type="AlphaFoldDB" id="A0A8J4X0I5"/>
<dbReference type="EMBL" id="LUCH01002133">
    <property type="protein sequence ID" value="KAF5401947.1"/>
    <property type="molecule type" value="Genomic_DNA"/>
</dbReference>
<comment type="caution">
    <text evidence="2">The sequence shown here is derived from an EMBL/GenBank/DDBJ whole genome shotgun (WGS) entry which is preliminary data.</text>
</comment>
<dbReference type="OrthoDB" id="6243624at2759"/>
<dbReference type="PANTHER" id="PTHR47331:SF5">
    <property type="entry name" value="RIBONUCLEASE H"/>
    <property type="match status" value="1"/>
</dbReference>
<accession>A0A8J4X0I5</accession>
<feature type="compositionally biased region" description="Basic and acidic residues" evidence="1">
    <location>
        <begin position="177"/>
        <end position="189"/>
    </location>
</feature>
<name>A0A8J4X0I5_9TREM</name>
<evidence type="ECO:0000313" key="3">
    <source>
        <dbReference type="Proteomes" id="UP000748531"/>
    </source>
</evidence>
<proteinExistence type="predicted"/>
<dbReference type="Proteomes" id="UP000748531">
    <property type="component" value="Unassembled WGS sequence"/>
</dbReference>
<organism evidence="2 3">
    <name type="scientific">Paragonimus heterotremus</name>
    <dbReference type="NCBI Taxonomy" id="100268"/>
    <lineage>
        <taxon>Eukaryota</taxon>
        <taxon>Metazoa</taxon>
        <taxon>Spiralia</taxon>
        <taxon>Lophotrochozoa</taxon>
        <taxon>Platyhelminthes</taxon>
        <taxon>Trematoda</taxon>
        <taxon>Digenea</taxon>
        <taxon>Plagiorchiida</taxon>
        <taxon>Troglotremata</taxon>
        <taxon>Troglotrematidae</taxon>
        <taxon>Paragonimus</taxon>
    </lineage>
</organism>
<keyword evidence="3" id="KW-1185">Reference proteome</keyword>
<feature type="region of interest" description="Disordered" evidence="1">
    <location>
        <begin position="171"/>
        <end position="212"/>
    </location>
</feature>
<reference evidence="2" key="1">
    <citation type="submission" date="2019-05" db="EMBL/GenBank/DDBJ databases">
        <title>Annotation for the trematode Paragonimus heterotremus.</title>
        <authorList>
            <person name="Choi Y.-J."/>
        </authorList>
    </citation>
    <scope>NUCLEOTIDE SEQUENCE</scope>
    <source>
        <strain evidence="2">LC</strain>
    </source>
</reference>